<feature type="repeat" description="PPR" evidence="2">
    <location>
        <begin position="630"/>
        <end position="660"/>
    </location>
</feature>
<dbReference type="InterPro" id="IPR002885">
    <property type="entry name" value="PPR_rpt"/>
</dbReference>
<dbReference type="GO" id="GO:0048731">
    <property type="term" value="P:system development"/>
    <property type="evidence" value="ECO:0007669"/>
    <property type="project" value="UniProtKB-ARBA"/>
</dbReference>
<evidence type="ECO:0000259" key="3">
    <source>
        <dbReference type="Pfam" id="PF14432"/>
    </source>
</evidence>
<dbReference type="GO" id="GO:0009451">
    <property type="term" value="P:RNA modification"/>
    <property type="evidence" value="ECO:0007669"/>
    <property type="project" value="InterPro"/>
</dbReference>
<protein>
    <recommendedName>
        <fullName evidence="3">DYW domain-containing protein</fullName>
    </recommendedName>
</protein>
<evidence type="ECO:0000256" key="2">
    <source>
        <dbReference type="PROSITE-ProRule" id="PRU00708"/>
    </source>
</evidence>
<dbReference type="NCBIfam" id="TIGR00756">
    <property type="entry name" value="PPR"/>
    <property type="match status" value="4"/>
</dbReference>
<dbReference type="Pfam" id="PF14432">
    <property type="entry name" value="DYW_deaminase"/>
    <property type="match status" value="1"/>
</dbReference>
<dbReference type="InterPro" id="IPR046960">
    <property type="entry name" value="PPR_At4g14850-like_plant"/>
</dbReference>
<dbReference type="PANTHER" id="PTHR47926">
    <property type="entry name" value="PENTATRICOPEPTIDE REPEAT-CONTAINING PROTEIN"/>
    <property type="match status" value="1"/>
</dbReference>
<evidence type="ECO:0000313" key="5">
    <source>
        <dbReference type="Proteomes" id="UP000681720"/>
    </source>
</evidence>
<sequence length="939" mass="108059">MLLNKNIYSLYRYQCLLIFYGKRNKTYSVVSALSNNLNSTMKTLIDSKEYKKALNLLYEHYDISTDFTKNMAIKACTKLHDYNEGHRILQKLSPTSLNDPYIQTSLIHFYMQSHKVDKACHLFSTIVNKSNPMYAAMFKGFITNKMPEKVFDLYDKMEIEPISVTLNVLFNACARIRNDRAKTIGKRLLEKHFNYDQNDTGVFNSAIHMLMRFSDVNIAEDVFHSMKNKDIYTYGAMMKGYNDNEEYEKALNLYEKMNVKPNEIIYTLVFNSCAQLSNDRAQIIGKKLLEQMPHIYRNNNIILTSALHMLMKFGDVSHAECIFKLNRNKDIICYNAMMKGYNENQMFEKTLDLFESIRLDLNDITYIILFNSCAQLSNDRAKTIGKKFLDQMPDIYRNNTIVLTSAIFMLMKFGDVSHAECIFKLNRNKDIICYNAMMKGYNENQIFEKTLDLFESIRLDLNDITYTILLNACAQLLNDRAQTIGKKLLEQMPDIYRNNNIALTSALHMLMKFGDVSHAEHIFQLNREKSIVTYGTMMNGYCMNREPLKCLNIFNEIKQLNLVPDEIVFNIAIGACSQIGILSRCQTVVDQIPVHMQHQLFIQNALINMWGKSGSFVKAQQIFESVSNPNIITYNSMINVYGLNGMGSEAIELFRHVPANERDDISYICALNACSHSGLLAEARIIFNQVPTKTEKIITTMIDCLCRLFLFDEAEKLIYNYEKTNSPYVVMYMAMLSGARNHRNSQLCDKIYNRMKSLFPDEKQSLISGAVLLSNVYSSVGEYEQASDIRSYQRKELGVKVKAGMSWTEINGELVQFTAHDHSHPRSAEIFAEFDHLAVELIQHGHTFDGSWITRPINNDETIQSVLCGHSEKLAIGLNLIQRPVPSIIQVTKNLRICGDCHSVTKLIAKIRQVDIIIRDANRVHHFFQNGQCSCQDHF</sequence>
<evidence type="ECO:0000256" key="1">
    <source>
        <dbReference type="ARBA" id="ARBA00022737"/>
    </source>
</evidence>
<feature type="domain" description="DYW" evidence="3">
    <location>
        <begin position="845"/>
        <end position="938"/>
    </location>
</feature>
<gene>
    <name evidence="4" type="ORF">GIL414_LOCUS7047</name>
</gene>
<evidence type="ECO:0000313" key="4">
    <source>
        <dbReference type="EMBL" id="CAF3910671.1"/>
    </source>
</evidence>
<dbReference type="AlphaFoldDB" id="A0A8S2LJY5"/>
<name>A0A8S2LJY5_9BILA</name>
<accession>A0A8S2LJY5</accession>
<organism evidence="4 5">
    <name type="scientific">Rotaria magnacalcarata</name>
    <dbReference type="NCBI Taxonomy" id="392030"/>
    <lineage>
        <taxon>Eukaryota</taxon>
        <taxon>Metazoa</taxon>
        <taxon>Spiralia</taxon>
        <taxon>Gnathifera</taxon>
        <taxon>Rotifera</taxon>
        <taxon>Eurotatoria</taxon>
        <taxon>Bdelloidea</taxon>
        <taxon>Philodinida</taxon>
        <taxon>Philodinidae</taxon>
        <taxon>Rotaria</taxon>
    </lineage>
</organism>
<reference evidence="4" key="1">
    <citation type="submission" date="2021-02" db="EMBL/GenBank/DDBJ databases">
        <authorList>
            <person name="Nowell W R."/>
        </authorList>
    </citation>
    <scope>NUCLEOTIDE SEQUENCE</scope>
</reference>
<dbReference type="FunFam" id="1.25.40.10:FF:000158">
    <property type="entry name" value="pentatricopeptide repeat-containing protein At2g33680"/>
    <property type="match status" value="1"/>
</dbReference>
<dbReference type="Pfam" id="PF01535">
    <property type="entry name" value="PPR"/>
    <property type="match status" value="6"/>
</dbReference>
<proteinExistence type="predicted"/>
<dbReference type="GO" id="GO:0008270">
    <property type="term" value="F:zinc ion binding"/>
    <property type="evidence" value="ECO:0007669"/>
    <property type="project" value="InterPro"/>
</dbReference>
<dbReference type="Pfam" id="PF13041">
    <property type="entry name" value="PPR_2"/>
    <property type="match status" value="1"/>
</dbReference>
<comment type="caution">
    <text evidence="4">The sequence shown here is derived from an EMBL/GenBank/DDBJ whole genome shotgun (WGS) entry which is preliminary data.</text>
</comment>
<dbReference type="InterPro" id="IPR032867">
    <property type="entry name" value="DYW_dom"/>
</dbReference>
<feature type="repeat" description="PPR" evidence="2">
    <location>
        <begin position="230"/>
        <end position="260"/>
    </location>
</feature>
<dbReference type="GO" id="GO:0003723">
    <property type="term" value="F:RNA binding"/>
    <property type="evidence" value="ECO:0007669"/>
    <property type="project" value="InterPro"/>
</dbReference>
<dbReference type="InterPro" id="IPR011990">
    <property type="entry name" value="TPR-like_helical_dom_sf"/>
</dbReference>
<keyword evidence="1" id="KW-0677">Repeat</keyword>
<dbReference type="PROSITE" id="PS51375">
    <property type="entry name" value="PPR"/>
    <property type="match status" value="3"/>
</dbReference>
<dbReference type="Gene3D" id="1.25.40.10">
    <property type="entry name" value="Tetratricopeptide repeat domain"/>
    <property type="match status" value="5"/>
</dbReference>
<feature type="repeat" description="PPR" evidence="2">
    <location>
        <begin position="530"/>
        <end position="564"/>
    </location>
</feature>
<dbReference type="Proteomes" id="UP000681720">
    <property type="component" value="Unassembled WGS sequence"/>
</dbReference>
<dbReference type="EMBL" id="CAJOBJ010002090">
    <property type="protein sequence ID" value="CAF3910671.1"/>
    <property type="molecule type" value="Genomic_DNA"/>
</dbReference>